<keyword evidence="8" id="KW-0969">Cilium</keyword>
<dbReference type="Pfam" id="PF01313">
    <property type="entry name" value="Bac_export_3"/>
    <property type="match status" value="1"/>
</dbReference>
<keyword evidence="9" id="KW-1185">Reference proteome</keyword>
<dbReference type="OrthoDB" id="9806440at2"/>
<dbReference type="AlphaFoldDB" id="A0A0E3V0N8"/>
<keyword evidence="4 7" id="KW-0812">Transmembrane</keyword>
<dbReference type="KEGG" id="pdq:CL55_00004500"/>
<name>A0A0E3V0N8_9BURK</name>
<sequence>MESGVVLDLVYQALRMVAVLAGPILMALLVVGLIIGILQAATSVNESTVAFIPKLIVFAGVVIVAGPVTLSLFTDYMRELFARIPGLVS</sequence>
<gene>
    <name evidence="8" type="ORF">CL55_00004500</name>
</gene>
<reference evidence="8 9" key="1">
    <citation type="submission" date="2014-03" db="EMBL/GenBank/DDBJ databases">
        <title>Genome of Polynucleobacter strain MWH-MoK4.</title>
        <authorList>
            <person name="Hahn M.W."/>
        </authorList>
    </citation>
    <scope>NUCLEOTIDE SEQUENCE [LARGE SCALE GENOMIC DNA]</scope>
    <source>
        <strain evidence="8 9">MWH-MoK4</strain>
    </source>
</reference>
<dbReference type="GO" id="GO:0009306">
    <property type="term" value="P:protein secretion"/>
    <property type="evidence" value="ECO:0007669"/>
    <property type="project" value="InterPro"/>
</dbReference>
<evidence type="ECO:0000256" key="6">
    <source>
        <dbReference type="ARBA" id="ARBA00023136"/>
    </source>
</evidence>
<feature type="transmembrane region" description="Helical" evidence="7">
    <location>
        <begin position="50"/>
        <end position="73"/>
    </location>
</feature>
<dbReference type="InterPro" id="IPR002191">
    <property type="entry name" value="Bac_export_3"/>
</dbReference>
<dbReference type="EMBL" id="CP007501">
    <property type="protein sequence ID" value="AKD24783.1"/>
    <property type="molecule type" value="Genomic_DNA"/>
</dbReference>
<evidence type="ECO:0000256" key="1">
    <source>
        <dbReference type="ARBA" id="ARBA00004651"/>
    </source>
</evidence>
<dbReference type="PRINTS" id="PR00952">
    <property type="entry name" value="TYPE3IMQPROT"/>
</dbReference>
<evidence type="ECO:0000256" key="7">
    <source>
        <dbReference type="SAM" id="Phobius"/>
    </source>
</evidence>
<evidence type="ECO:0000313" key="9">
    <source>
        <dbReference type="Proteomes" id="UP000061135"/>
    </source>
</evidence>
<dbReference type="STRING" id="1835254.CL55_00004500"/>
<comment type="subcellular location">
    <subcellularLocation>
        <location evidence="1">Cell membrane</location>
        <topology evidence="1">Multi-pass membrane protein</topology>
    </subcellularLocation>
</comment>
<dbReference type="HOGENOM" id="CLU_164516_2_0_4"/>
<dbReference type="PIRSF" id="PIRSF004669">
    <property type="entry name" value="FliQ"/>
    <property type="match status" value="1"/>
</dbReference>
<evidence type="ECO:0000256" key="3">
    <source>
        <dbReference type="ARBA" id="ARBA00022475"/>
    </source>
</evidence>
<dbReference type="PANTHER" id="PTHR34040">
    <property type="entry name" value="FLAGELLAR BIOSYNTHETIC PROTEIN FLIQ"/>
    <property type="match status" value="1"/>
</dbReference>
<dbReference type="Proteomes" id="UP000061135">
    <property type="component" value="Chromosome"/>
</dbReference>
<evidence type="ECO:0000256" key="2">
    <source>
        <dbReference type="ARBA" id="ARBA00006156"/>
    </source>
</evidence>
<keyword evidence="8" id="KW-0966">Cell projection</keyword>
<keyword evidence="8" id="KW-0282">Flagellum</keyword>
<dbReference type="RefSeq" id="WP_046329690.1">
    <property type="nucleotide sequence ID" value="NZ_CP007501.1"/>
</dbReference>
<dbReference type="GO" id="GO:0005886">
    <property type="term" value="C:plasma membrane"/>
    <property type="evidence" value="ECO:0007669"/>
    <property type="project" value="UniProtKB-SubCell"/>
</dbReference>
<dbReference type="PANTHER" id="PTHR34040:SF2">
    <property type="entry name" value="FLAGELLAR BIOSYNTHETIC PROTEIN FLIQ"/>
    <property type="match status" value="1"/>
</dbReference>
<comment type="similarity">
    <text evidence="2">Belongs to the FliQ/MopD/SpaQ family.</text>
</comment>
<organism evidence="8 9">
    <name type="scientific">Polynucleobacter duraquae</name>
    <dbReference type="NCBI Taxonomy" id="1835254"/>
    <lineage>
        <taxon>Bacteria</taxon>
        <taxon>Pseudomonadati</taxon>
        <taxon>Pseudomonadota</taxon>
        <taxon>Betaproteobacteria</taxon>
        <taxon>Burkholderiales</taxon>
        <taxon>Burkholderiaceae</taxon>
        <taxon>Polynucleobacter</taxon>
    </lineage>
</organism>
<evidence type="ECO:0000313" key="8">
    <source>
        <dbReference type="EMBL" id="AKD24783.1"/>
    </source>
</evidence>
<evidence type="ECO:0000256" key="5">
    <source>
        <dbReference type="ARBA" id="ARBA00022989"/>
    </source>
</evidence>
<dbReference type="PATRIC" id="fig|576611.7.peg.454"/>
<feature type="transmembrane region" description="Helical" evidence="7">
    <location>
        <begin position="17"/>
        <end position="38"/>
    </location>
</feature>
<keyword evidence="3" id="KW-1003">Cell membrane</keyword>
<evidence type="ECO:0000256" key="4">
    <source>
        <dbReference type="ARBA" id="ARBA00022692"/>
    </source>
</evidence>
<accession>A0A0E3V0N8</accession>
<protein>
    <submittedName>
        <fullName evidence="8">Flagellar biosynthesis pathway, component FliQ</fullName>
    </submittedName>
</protein>
<keyword evidence="5 7" id="KW-1133">Transmembrane helix</keyword>
<keyword evidence="6 7" id="KW-0472">Membrane</keyword>
<proteinExistence type="inferred from homology"/>